<dbReference type="AlphaFoldDB" id="A0A1I7FG29"/>
<keyword evidence="2" id="KW-1185">Reference proteome</keyword>
<evidence type="ECO:0000313" key="2">
    <source>
        <dbReference type="Proteomes" id="UP000182491"/>
    </source>
</evidence>
<dbReference type="Proteomes" id="UP000182491">
    <property type="component" value="Unassembled WGS sequence"/>
</dbReference>
<organism evidence="1 2">
    <name type="scientific">Pontibacter akesuensis</name>
    <dbReference type="NCBI Taxonomy" id="388950"/>
    <lineage>
        <taxon>Bacteria</taxon>
        <taxon>Pseudomonadati</taxon>
        <taxon>Bacteroidota</taxon>
        <taxon>Cytophagia</taxon>
        <taxon>Cytophagales</taxon>
        <taxon>Hymenobacteraceae</taxon>
        <taxon>Pontibacter</taxon>
    </lineage>
</organism>
<protein>
    <submittedName>
        <fullName evidence="1">Uncharacterized protein</fullName>
    </submittedName>
</protein>
<evidence type="ECO:0000313" key="1">
    <source>
        <dbReference type="EMBL" id="SFU35173.1"/>
    </source>
</evidence>
<dbReference type="EMBL" id="FPCA01000001">
    <property type="protein sequence ID" value="SFU35173.1"/>
    <property type="molecule type" value="Genomic_DNA"/>
</dbReference>
<dbReference type="OrthoDB" id="863368at2"/>
<gene>
    <name evidence="1" type="ORF">SAMN04487941_0177</name>
</gene>
<sequence>MKKLYLFLLFALLTLQGLADEGRYRRSFKSENYAYELRMLTHKYGMVMFPNGKEYKAVIETTWGLYDVISSRQLYTVKGDFSSKTVHVSNDGKNLVVIDDYSEEIPSPELKVLEFYAGGKLLNAYILGELLCSCRNISESVYHFDWFADSELTYAPDPKFNYDMQKLAITTFELVRYQFDVETGEILKKELHPAVNRNSALVYGEIKYLGREDYEIDVCHRVYGRVSQNGKMRFTSKRRIDWNSGNFQTVLLNNGQYIETGANMHRWILNQCRFKYGSQAERNGNNCL</sequence>
<name>A0A1I7FG29_9BACT</name>
<accession>A0A1I7FG29</accession>
<reference evidence="2" key="1">
    <citation type="submission" date="2016-10" db="EMBL/GenBank/DDBJ databases">
        <authorList>
            <person name="Varghese N."/>
        </authorList>
    </citation>
    <scope>NUCLEOTIDE SEQUENCE [LARGE SCALE GENOMIC DNA]</scope>
    <source>
        <strain evidence="2">DSM 18820</strain>
    </source>
</reference>
<proteinExistence type="predicted"/>
<dbReference type="RefSeq" id="WP_068839177.1">
    <property type="nucleotide sequence ID" value="NZ_BMXC01000001.1"/>
</dbReference>